<protein>
    <submittedName>
        <fullName evidence="2">DNA-directed RNA polymerase subunit beta</fullName>
    </submittedName>
</protein>
<proteinExistence type="predicted"/>
<reference evidence="2" key="1">
    <citation type="submission" date="2021-07" db="EMBL/GenBank/DDBJ databases">
        <authorList>
            <person name="Catto M.A."/>
            <person name="Jacobson A."/>
            <person name="Kennedy G."/>
            <person name="Labadie P."/>
            <person name="Hunt B.G."/>
            <person name="Srinivasan R."/>
        </authorList>
    </citation>
    <scope>NUCLEOTIDE SEQUENCE</scope>
    <source>
        <strain evidence="2">PL_HMW_Pooled</strain>
        <tissue evidence="2">Head</tissue>
    </source>
</reference>
<gene>
    <name evidence="2" type="ORF">KUF71_024272</name>
</gene>
<keyword evidence="3" id="KW-1185">Reference proteome</keyword>
<dbReference type="Proteomes" id="UP001219518">
    <property type="component" value="Unassembled WGS sequence"/>
</dbReference>
<sequence>AILIDEMKIVQDMTFDRHTLQGVGNSVPTGMAWYRKQKAVKELEDSEATESFVRKMNDLADSMNSNSPAGEFRLGSKHEPGSNISGVGNLQSLLTAEDLLAKNEKDRKEAIDEILDEVVHEAQASQSLPLVCQTILIRLALLKWKIN</sequence>
<feature type="non-terminal residue" evidence="2">
    <location>
        <position position="1"/>
    </location>
</feature>
<feature type="domain" description="Transposable element P transposase-like GTP-binding insertion" evidence="1">
    <location>
        <begin position="21"/>
        <end position="70"/>
    </location>
</feature>
<evidence type="ECO:0000313" key="2">
    <source>
        <dbReference type="EMBL" id="KAK3914777.1"/>
    </source>
</evidence>
<accession>A0AAE1H4S5</accession>
<evidence type="ECO:0000259" key="1">
    <source>
        <dbReference type="Pfam" id="PF21788"/>
    </source>
</evidence>
<dbReference type="GO" id="GO:0000428">
    <property type="term" value="C:DNA-directed RNA polymerase complex"/>
    <property type="evidence" value="ECO:0007669"/>
    <property type="project" value="UniProtKB-KW"/>
</dbReference>
<reference evidence="2" key="2">
    <citation type="journal article" date="2023" name="BMC Genomics">
        <title>Pest status, molecular evolution, and epigenetic factors derived from the genome assembly of Frankliniella fusca, a thysanopteran phytovirus vector.</title>
        <authorList>
            <person name="Catto M.A."/>
            <person name="Labadie P.E."/>
            <person name="Jacobson A.L."/>
            <person name="Kennedy G.G."/>
            <person name="Srinivasan R."/>
            <person name="Hunt B.G."/>
        </authorList>
    </citation>
    <scope>NUCLEOTIDE SEQUENCE</scope>
    <source>
        <strain evidence="2">PL_HMW_Pooled</strain>
    </source>
</reference>
<evidence type="ECO:0000313" key="3">
    <source>
        <dbReference type="Proteomes" id="UP001219518"/>
    </source>
</evidence>
<name>A0AAE1H4S5_9NEOP</name>
<comment type="caution">
    <text evidence="2">The sequence shown here is derived from an EMBL/GenBank/DDBJ whole genome shotgun (WGS) entry which is preliminary data.</text>
</comment>
<dbReference type="Pfam" id="PF21788">
    <property type="entry name" value="TNP-like_GBD"/>
    <property type="match status" value="1"/>
</dbReference>
<dbReference type="EMBL" id="JAHWGI010000392">
    <property type="protein sequence ID" value="KAK3914777.1"/>
    <property type="molecule type" value="Genomic_DNA"/>
</dbReference>
<dbReference type="AlphaFoldDB" id="A0AAE1H4S5"/>
<organism evidence="2 3">
    <name type="scientific">Frankliniella fusca</name>
    <dbReference type="NCBI Taxonomy" id="407009"/>
    <lineage>
        <taxon>Eukaryota</taxon>
        <taxon>Metazoa</taxon>
        <taxon>Ecdysozoa</taxon>
        <taxon>Arthropoda</taxon>
        <taxon>Hexapoda</taxon>
        <taxon>Insecta</taxon>
        <taxon>Pterygota</taxon>
        <taxon>Neoptera</taxon>
        <taxon>Paraneoptera</taxon>
        <taxon>Thysanoptera</taxon>
        <taxon>Terebrantia</taxon>
        <taxon>Thripoidea</taxon>
        <taxon>Thripidae</taxon>
        <taxon>Frankliniella</taxon>
    </lineage>
</organism>
<dbReference type="InterPro" id="IPR048366">
    <property type="entry name" value="TNP-like_GBD"/>
</dbReference>
<keyword evidence="2" id="KW-0804">Transcription</keyword>
<keyword evidence="2" id="KW-0240">DNA-directed RNA polymerase</keyword>